<evidence type="ECO:0000256" key="1">
    <source>
        <dbReference type="ARBA" id="ARBA00009437"/>
    </source>
</evidence>
<name>A0ABS7WC23_STROV</name>
<feature type="region of interest" description="Disordered" evidence="5">
    <location>
        <begin position="291"/>
        <end position="325"/>
    </location>
</feature>
<dbReference type="SUPFAM" id="SSF53850">
    <property type="entry name" value="Periplasmic binding protein-like II"/>
    <property type="match status" value="1"/>
</dbReference>
<evidence type="ECO:0000259" key="6">
    <source>
        <dbReference type="PROSITE" id="PS50931"/>
    </source>
</evidence>
<evidence type="ECO:0000256" key="2">
    <source>
        <dbReference type="ARBA" id="ARBA00023015"/>
    </source>
</evidence>
<evidence type="ECO:0000256" key="4">
    <source>
        <dbReference type="ARBA" id="ARBA00023163"/>
    </source>
</evidence>
<evidence type="ECO:0000313" key="8">
    <source>
        <dbReference type="Proteomes" id="UP000758701"/>
    </source>
</evidence>
<feature type="compositionally biased region" description="Pro residues" evidence="5">
    <location>
        <begin position="302"/>
        <end position="313"/>
    </location>
</feature>
<dbReference type="InterPro" id="IPR000847">
    <property type="entry name" value="LysR_HTH_N"/>
</dbReference>
<keyword evidence="2" id="KW-0805">Transcription regulation</keyword>
<dbReference type="Gene3D" id="1.10.10.10">
    <property type="entry name" value="Winged helix-like DNA-binding domain superfamily/Winged helix DNA-binding domain"/>
    <property type="match status" value="1"/>
</dbReference>
<gene>
    <name evidence="7" type="ORF">KVH32_30735</name>
</gene>
<dbReference type="InterPro" id="IPR036388">
    <property type="entry name" value="WH-like_DNA-bd_sf"/>
</dbReference>
<dbReference type="InterPro" id="IPR036390">
    <property type="entry name" value="WH_DNA-bd_sf"/>
</dbReference>
<comment type="caution">
    <text evidence="7">The sequence shown here is derived from an EMBL/GenBank/DDBJ whole genome shotgun (WGS) entry which is preliminary data.</text>
</comment>
<dbReference type="Proteomes" id="UP000758701">
    <property type="component" value="Unassembled WGS sequence"/>
</dbReference>
<comment type="similarity">
    <text evidence="1">Belongs to the LysR transcriptional regulatory family.</text>
</comment>
<evidence type="ECO:0000313" key="7">
    <source>
        <dbReference type="EMBL" id="MBZ6155507.1"/>
    </source>
</evidence>
<dbReference type="CDD" id="cd05466">
    <property type="entry name" value="PBP2_LTTR_substrate"/>
    <property type="match status" value="1"/>
</dbReference>
<dbReference type="Gene3D" id="3.40.190.290">
    <property type="match status" value="1"/>
</dbReference>
<organism evidence="7 8">
    <name type="scientific">Streptomyces olivaceus</name>
    <dbReference type="NCBI Taxonomy" id="47716"/>
    <lineage>
        <taxon>Bacteria</taxon>
        <taxon>Bacillati</taxon>
        <taxon>Actinomycetota</taxon>
        <taxon>Actinomycetes</taxon>
        <taxon>Kitasatosporales</taxon>
        <taxon>Streptomycetaceae</taxon>
        <taxon>Streptomyces</taxon>
    </lineage>
</organism>
<reference evidence="7 8" key="1">
    <citation type="submission" date="2021-06" db="EMBL/GenBank/DDBJ databases">
        <title>Ecological speciation of a Streptomyces species isolated from different habitats and geographic origins.</title>
        <authorList>
            <person name="Wang J."/>
        </authorList>
    </citation>
    <scope>NUCLEOTIDE SEQUENCE [LARGE SCALE GENOMIC DNA]</scope>
    <source>
        <strain evidence="7 8">FXJ8.012</strain>
    </source>
</reference>
<proteinExistence type="inferred from homology"/>
<keyword evidence="4" id="KW-0804">Transcription</keyword>
<evidence type="ECO:0000256" key="5">
    <source>
        <dbReference type="SAM" id="MobiDB-lite"/>
    </source>
</evidence>
<feature type="domain" description="HTH lysR-type" evidence="6">
    <location>
        <begin position="1"/>
        <end position="59"/>
    </location>
</feature>
<sequence>MASLRALECLVAVADSGSITQAALLLHSSQPAVSHQLASLERETRTVLLRREPRGVKLTAAGRAAVADARRAIEAAASAVRSARAAGQAAGGVLRLACAQSLTVPLLAAVVRQWHRRHPEVAITLRESTAMDEALGYVDSDEVDVAVLTAPSAGRFTVTALAQEEIVLAVPSGHPLAERPTVRLEDLEGAPLVHFTPDNGLSAWLDQSFARVGVHPETVMRTSVTATAPQLAAAGLGVAVCPVSAVSHGFPGAVRSFSPRWVRELVAVTSTEPDPLVARFIGDLRKHGLSVPRDVRNQLAPGGPPDETPPPPAEGAHSGTGQERT</sequence>
<dbReference type="InterPro" id="IPR005119">
    <property type="entry name" value="LysR_subst-bd"/>
</dbReference>
<accession>A0ABS7WC23</accession>
<dbReference type="PANTHER" id="PTHR30346:SF28">
    <property type="entry name" value="HTH-TYPE TRANSCRIPTIONAL REGULATOR CYNR"/>
    <property type="match status" value="1"/>
</dbReference>
<keyword evidence="8" id="KW-1185">Reference proteome</keyword>
<protein>
    <submittedName>
        <fullName evidence="7">LysR family transcriptional regulator</fullName>
    </submittedName>
</protein>
<keyword evidence="3" id="KW-0238">DNA-binding</keyword>
<dbReference type="SUPFAM" id="SSF46785">
    <property type="entry name" value="Winged helix' DNA-binding domain"/>
    <property type="match status" value="1"/>
</dbReference>
<dbReference type="Pfam" id="PF03466">
    <property type="entry name" value="LysR_substrate"/>
    <property type="match status" value="1"/>
</dbReference>
<dbReference type="Pfam" id="PF00126">
    <property type="entry name" value="HTH_1"/>
    <property type="match status" value="1"/>
</dbReference>
<dbReference type="RefSeq" id="WP_224290616.1">
    <property type="nucleotide sequence ID" value="NZ_BNEG01000003.1"/>
</dbReference>
<dbReference type="PROSITE" id="PS50931">
    <property type="entry name" value="HTH_LYSR"/>
    <property type="match status" value="1"/>
</dbReference>
<dbReference type="EMBL" id="JAHSTP010000017">
    <property type="protein sequence ID" value="MBZ6155507.1"/>
    <property type="molecule type" value="Genomic_DNA"/>
</dbReference>
<dbReference type="PANTHER" id="PTHR30346">
    <property type="entry name" value="TRANSCRIPTIONAL DUAL REGULATOR HCAR-RELATED"/>
    <property type="match status" value="1"/>
</dbReference>
<evidence type="ECO:0000256" key="3">
    <source>
        <dbReference type="ARBA" id="ARBA00023125"/>
    </source>
</evidence>